<evidence type="ECO:0000259" key="4">
    <source>
        <dbReference type="PROSITE" id="PS50404"/>
    </source>
</evidence>
<dbReference type="PROSITE" id="PS00195">
    <property type="entry name" value="GLUTAREDOXIN_1"/>
    <property type="match status" value="1"/>
</dbReference>
<evidence type="ECO:0000313" key="6">
    <source>
        <dbReference type="Proteomes" id="UP001363151"/>
    </source>
</evidence>
<reference evidence="5 6" key="1">
    <citation type="submission" date="2024-03" db="EMBL/GenBank/DDBJ databases">
        <title>Aureococcus anophagefferens CCMP1851 and Kratosvirus quantuckense: Draft genome of a second virus-susceptible host strain in the model system.</title>
        <authorList>
            <person name="Chase E."/>
            <person name="Truchon A.R."/>
            <person name="Schepens W."/>
            <person name="Wilhelm S.W."/>
        </authorList>
    </citation>
    <scope>NUCLEOTIDE SEQUENCE [LARGE SCALE GENOMIC DNA]</scope>
    <source>
        <strain evidence="5 6">CCMP1851</strain>
    </source>
</reference>
<feature type="compositionally biased region" description="Polar residues" evidence="3">
    <location>
        <begin position="253"/>
        <end position="263"/>
    </location>
</feature>
<keyword evidence="1" id="KW-1015">Disulfide bond</keyword>
<evidence type="ECO:0000313" key="5">
    <source>
        <dbReference type="EMBL" id="KAK7231922.1"/>
    </source>
</evidence>
<accession>A0ABR1FJA0</accession>
<sequence length="454" mass="47908">MVNFGHGSMRMGRSKRHRSMGRSSQALTRSAAMLATAALLACATAFSPKTTHTLRSARRAGPTDDEPSLGVKGAWFAAELFGKAAALTKGAPAAPLSTAQPPRSVDEACKRLAADYEGADGPYFLTGIMDAACYDDDCEFADPFVSFKGRARFEENLANLGGGFISDASIRTLGTERTASSYTTKLMVKLRLALPWQPVLAWPWGVEHVLDVREDEVVVVRHLESWDVSAAEGVRQLFRAGPPGPLSRKKENVSPSKATATTSRGEDEATKKAASPLGTQDPIAGPLVAAARALGALPEAEADGWTGEPSAWADEDSFTQQLSGATQKYAAGFKQFVAETVAGDFDAAAVDASIDAALGNGGVTMYTFTSCPFCKKAKELLDDKGATYTEIALDEREDGAALRARLGKRTGRTSVPAVWIGDEYVGGLNDGAPGLVPLDKAGELDGKLKSARAL</sequence>
<evidence type="ECO:0000256" key="2">
    <source>
        <dbReference type="ARBA" id="ARBA00023284"/>
    </source>
</evidence>
<dbReference type="InterPro" id="IPR036249">
    <property type="entry name" value="Thioredoxin-like_sf"/>
</dbReference>
<name>A0ABR1FJA0_AURAN</name>
<organism evidence="5 6">
    <name type="scientific">Aureococcus anophagefferens</name>
    <name type="common">Harmful bloom alga</name>
    <dbReference type="NCBI Taxonomy" id="44056"/>
    <lineage>
        <taxon>Eukaryota</taxon>
        <taxon>Sar</taxon>
        <taxon>Stramenopiles</taxon>
        <taxon>Ochrophyta</taxon>
        <taxon>Pelagophyceae</taxon>
        <taxon>Pelagomonadales</taxon>
        <taxon>Pelagomonadaceae</taxon>
        <taxon>Aureococcus</taxon>
    </lineage>
</organism>
<feature type="domain" description="GST N-terminal" evidence="4">
    <location>
        <begin position="361"/>
        <end position="454"/>
    </location>
</feature>
<dbReference type="InterPro" id="IPR002109">
    <property type="entry name" value="Glutaredoxin"/>
</dbReference>
<dbReference type="Pfam" id="PF00462">
    <property type="entry name" value="Glutaredoxin"/>
    <property type="match status" value="1"/>
</dbReference>
<evidence type="ECO:0000256" key="3">
    <source>
        <dbReference type="SAM" id="MobiDB-lite"/>
    </source>
</evidence>
<comment type="caution">
    <text evidence="5">The sequence shown here is derived from an EMBL/GenBank/DDBJ whole genome shotgun (WGS) entry which is preliminary data.</text>
</comment>
<dbReference type="Proteomes" id="UP001363151">
    <property type="component" value="Unassembled WGS sequence"/>
</dbReference>
<dbReference type="PROSITE" id="PS50404">
    <property type="entry name" value="GST_NTER"/>
    <property type="match status" value="1"/>
</dbReference>
<proteinExistence type="predicted"/>
<feature type="region of interest" description="Disordered" evidence="3">
    <location>
        <begin position="239"/>
        <end position="280"/>
    </location>
</feature>
<evidence type="ECO:0000256" key="1">
    <source>
        <dbReference type="ARBA" id="ARBA00023157"/>
    </source>
</evidence>
<dbReference type="InterPro" id="IPR014025">
    <property type="entry name" value="Glutaredoxin_subgr"/>
</dbReference>
<dbReference type="InterPro" id="IPR011767">
    <property type="entry name" value="GLR_AS"/>
</dbReference>
<protein>
    <recommendedName>
        <fullName evidence="4">GST N-terminal domain-containing protein</fullName>
    </recommendedName>
</protein>
<dbReference type="SUPFAM" id="SSF52833">
    <property type="entry name" value="Thioredoxin-like"/>
    <property type="match status" value="1"/>
</dbReference>
<feature type="region of interest" description="Disordered" evidence="3">
    <location>
        <begin position="1"/>
        <end position="25"/>
    </location>
</feature>
<dbReference type="PROSITE" id="PS51354">
    <property type="entry name" value="GLUTAREDOXIN_2"/>
    <property type="match status" value="1"/>
</dbReference>
<keyword evidence="2" id="KW-0676">Redox-active center</keyword>
<gene>
    <name evidence="5" type="ORF">SO694_0008307</name>
</gene>
<dbReference type="PANTHER" id="PTHR34123:SF1">
    <property type="entry name" value="OS04G0578200 PROTEIN"/>
    <property type="match status" value="1"/>
</dbReference>
<dbReference type="InterPro" id="IPR004045">
    <property type="entry name" value="Glutathione_S-Trfase_N"/>
</dbReference>
<dbReference type="PANTHER" id="PTHR34123">
    <property type="entry name" value="OS04G0578200 PROTEIN"/>
    <property type="match status" value="1"/>
</dbReference>
<dbReference type="Gene3D" id="3.40.30.10">
    <property type="entry name" value="Glutaredoxin"/>
    <property type="match status" value="1"/>
</dbReference>
<dbReference type="EMBL" id="JBBJCI010000372">
    <property type="protein sequence ID" value="KAK7231922.1"/>
    <property type="molecule type" value="Genomic_DNA"/>
</dbReference>
<dbReference type="PRINTS" id="PR00160">
    <property type="entry name" value="GLUTAREDOXIN"/>
</dbReference>
<keyword evidence="6" id="KW-1185">Reference proteome</keyword>